<dbReference type="GO" id="GO:0003700">
    <property type="term" value="F:DNA-binding transcription factor activity"/>
    <property type="evidence" value="ECO:0007669"/>
    <property type="project" value="InterPro"/>
</dbReference>
<feature type="compositionally biased region" description="Low complexity" evidence="1">
    <location>
        <begin position="165"/>
        <end position="177"/>
    </location>
</feature>
<organism evidence="3 4">
    <name type="scientific">Peterkaempfera bronchialis</name>
    <dbReference type="NCBI Taxonomy" id="2126346"/>
    <lineage>
        <taxon>Bacteria</taxon>
        <taxon>Bacillati</taxon>
        <taxon>Actinomycetota</taxon>
        <taxon>Actinomycetes</taxon>
        <taxon>Kitasatosporales</taxon>
        <taxon>Streptomycetaceae</taxon>
        <taxon>Peterkaempfera</taxon>
    </lineage>
</organism>
<dbReference type="Proteomes" id="UP000249340">
    <property type="component" value="Chromosome"/>
</dbReference>
<evidence type="ECO:0000313" key="3">
    <source>
        <dbReference type="EMBL" id="AXI77242.1"/>
    </source>
</evidence>
<dbReference type="Gene3D" id="1.10.10.10">
    <property type="entry name" value="Winged helix-like DNA-binding domain superfamily/Winged helix DNA-binding domain"/>
    <property type="match status" value="1"/>
</dbReference>
<dbReference type="SMART" id="SM00347">
    <property type="entry name" value="HTH_MARR"/>
    <property type="match status" value="1"/>
</dbReference>
<gene>
    <name evidence="3" type="ORF">C7M71_007115</name>
</gene>
<evidence type="ECO:0000259" key="2">
    <source>
        <dbReference type="PROSITE" id="PS50995"/>
    </source>
</evidence>
<dbReference type="AlphaFoldDB" id="A0A345SU37"/>
<dbReference type="InterPro" id="IPR036388">
    <property type="entry name" value="WH-like_DNA-bd_sf"/>
</dbReference>
<dbReference type="InterPro" id="IPR000835">
    <property type="entry name" value="HTH_MarR-typ"/>
</dbReference>
<feature type="domain" description="HTH marR-type" evidence="2">
    <location>
        <begin position="16"/>
        <end position="150"/>
    </location>
</feature>
<dbReference type="PROSITE" id="PS50995">
    <property type="entry name" value="HTH_MARR_2"/>
    <property type="match status" value="1"/>
</dbReference>
<sequence length="186" mass="19545">MTDQHPGSRSAPLTSPDEVATALLTAVESLVVLWGRAHQAPGTTVSTSQLRALITIDRHRRIHLRGLAEELGAAASVTSRICDRLQTAGLIDRDVGEADRRQVILRLTREGAALLAELRERRRAGLRATLAGMAPAARASLLAGLEEYHRAAEPVAQPVAPPVAQPVAQPAAQPVAPTGHDAAPAG</sequence>
<dbReference type="KEGG" id="stri:C7M71_007115"/>
<feature type="region of interest" description="Disordered" evidence="1">
    <location>
        <begin position="163"/>
        <end position="186"/>
    </location>
</feature>
<dbReference type="GO" id="GO:0006950">
    <property type="term" value="P:response to stress"/>
    <property type="evidence" value="ECO:0007669"/>
    <property type="project" value="TreeGrafter"/>
</dbReference>
<dbReference type="OrthoDB" id="3177763at2"/>
<dbReference type="PANTHER" id="PTHR33164:SF43">
    <property type="entry name" value="HTH-TYPE TRANSCRIPTIONAL REPRESSOR YETL"/>
    <property type="match status" value="1"/>
</dbReference>
<accession>A0A345SU37</accession>
<dbReference type="InterPro" id="IPR039422">
    <property type="entry name" value="MarR/SlyA-like"/>
</dbReference>
<keyword evidence="4" id="KW-1185">Reference proteome</keyword>
<reference evidence="4" key="1">
    <citation type="submission" date="2018-07" db="EMBL/GenBank/DDBJ databases">
        <title>Streptacidiphilus bronchialis DSM 106435 chromosome.</title>
        <authorList>
            <person name="Batra D."/>
            <person name="Gulvik C.A."/>
        </authorList>
    </citation>
    <scope>NUCLEOTIDE SEQUENCE [LARGE SCALE GENOMIC DNA]</scope>
    <source>
        <strain evidence="4">DSM 106435</strain>
    </source>
</reference>
<proteinExistence type="predicted"/>
<dbReference type="Pfam" id="PF01047">
    <property type="entry name" value="MarR"/>
    <property type="match status" value="1"/>
</dbReference>
<dbReference type="RefSeq" id="WP_111491752.1">
    <property type="nucleotide sequence ID" value="NZ_CP031264.1"/>
</dbReference>
<name>A0A345SU37_9ACTN</name>
<dbReference type="EMBL" id="CP031264">
    <property type="protein sequence ID" value="AXI77242.1"/>
    <property type="molecule type" value="Genomic_DNA"/>
</dbReference>
<evidence type="ECO:0000313" key="4">
    <source>
        <dbReference type="Proteomes" id="UP000249340"/>
    </source>
</evidence>
<dbReference type="InterPro" id="IPR036390">
    <property type="entry name" value="WH_DNA-bd_sf"/>
</dbReference>
<evidence type="ECO:0000256" key="1">
    <source>
        <dbReference type="SAM" id="MobiDB-lite"/>
    </source>
</evidence>
<protein>
    <submittedName>
        <fullName evidence="3">MarR family transcriptional regulator</fullName>
    </submittedName>
</protein>
<dbReference type="PANTHER" id="PTHR33164">
    <property type="entry name" value="TRANSCRIPTIONAL REGULATOR, MARR FAMILY"/>
    <property type="match status" value="1"/>
</dbReference>
<dbReference type="SUPFAM" id="SSF46785">
    <property type="entry name" value="Winged helix' DNA-binding domain"/>
    <property type="match status" value="1"/>
</dbReference>